<reference evidence="13 14" key="1">
    <citation type="journal article" date="2011" name="Science">
        <title>The Selaginella genome identifies genetic changes associated with the evolution of vascular plants.</title>
        <authorList>
            <person name="Banks J.A."/>
            <person name="Nishiyama T."/>
            <person name="Hasebe M."/>
            <person name="Bowman J.L."/>
            <person name="Gribskov M."/>
            <person name="dePamphilis C."/>
            <person name="Albert V.A."/>
            <person name="Aono N."/>
            <person name="Aoyama T."/>
            <person name="Ambrose B.A."/>
            <person name="Ashton N.W."/>
            <person name="Axtell M.J."/>
            <person name="Barker E."/>
            <person name="Barker M.S."/>
            <person name="Bennetzen J.L."/>
            <person name="Bonawitz N.D."/>
            <person name="Chapple C."/>
            <person name="Cheng C."/>
            <person name="Correa L.G."/>
            <person name="Dacre M."/>
            <person name="DeBarry J."/>
            <person name="Dreyer I."/>
            <person name="Elias M."/>
            <person name="Engstrom E.M."/>
            <person name="Estelle M."/>
            <person name="Feng L."/>
            <person name="Finet C."/>
            <person name="Floyd S.K."/>
            <person name="Frommer W.B."/>
            <person name="Fujita T."/>
            <person name="Gramzow L."/>
            <person name="Gutensohn M."/>
            <person name="Harholt J."/>
            <person name="Hattori M."/>
            <person name="Heyl A."/>
            <person name="Hirai T."/>
            <person name="Hiwatashi Y."/>
            <person name="Ishikawa M."/>
            <person name="Iwata M."/>
            <person name="Karol K.G."/>
            <person name="Koehler B."/>
            <person name="Kolukisaoglu U."/>
            <person name="Kubo M."/>
            <person name="Kurata T."/>
            <person name="Lalonde S."/>
            <person name="Li K."/>
            <person name="Li Y."/>
            <person name="Litt A."/>
            <person name="Lyons E."/>
            <person name="Manning G."/>
            <person name="Maruyama T."/>
            <person name="Michael T.P."/>
            <person name="Mikami K."/>
            <person name="Miyazaki S."/>
            <person name="Morinaga S."/>
            <person name="Murata T."/>
            <person name="Mueller-Roeber B."/>
            <person name="Nelson D.R."/>
            <person name="Obara M."/>
            <person name="Oguri Y."/>
            <person name="Olmstead R.G."/>
            <person name="Onodera N."/>
            <person name="Petersen B.L."/>
            <person name="Pils B."/>
            <person name="Prigge M."/>
            <person name="Rensing S.A."/>
            <person name="Riano-Pachon D.M."/>
            <person name="Roberts A.W."/>
            <person name="Sato Y."/>
            <person name="Scheller H.V."/>
            <person name="Schulz B."/>
            <person name="Schulz C."/>
            <person name="Shakirov E.V."/>
            <person name="Shibagaki N."/>
            <person name="Shinohara N."/>
            <person name="Shippen D.E."/>
            <person name="Soerensen I."/>
            <person name="Sotooka R."/>
            <person name="Sugimoto N."/>
            <person name="Sugita M."/>
            <person name="Sumikawa N."/>
            <person name="Tanurdzic M."/>
            <person name="Theissen G."/>
            <person name="Ulvskov P."/>
            <person name="Wakazuki S."/>
            <person name="Weng J.K."/>
            <person name="Willats W.W."/>
            <person name="Wipf D."/>
            <person name="Wolf P.G."/>
            <person name="Yang L."/>
            <person name="Zimmer A.D."/>
            <person name="Zhu Q."/>
            <person name="Mitros T."/>
            <person name="Hellsten U."/>
            <person name="Loque D."/>
            <person name="Otillar R."/>
            <person name="Salamov A."/>
            <person name="Schmutz J."/>
            <person name="Shapiro H."/>
            <person name="Lindquist E."/>
            <person name="Lucas S."/>
            <person name="Rokhsar D."/>
            <person name="Grigoriev I.V."/>
        </authorList>
    </citation>
    <scope>NUCLEOTIDE SEQUENCE [LARGE SCALE GENOMIC DNA]</scope>
</reference>
<feature type="transmembrane region" description="Helical" evidence="10">
    <location>
        <begin position="283"/>
        <end position="305"/>
    </location>
</feature>
<feature type="transmembrane region" description="Helical" evidence="10">
    <location>
        <begin position="210"/>
        <end position="229"/>
    </location>
</feature>
<dbReference type="OMA" id="HKHQVWR"/>
<protein>
    <recommendedName>
        <fullName evidence="10">RHOMBOID-like protein</fullName>
        <ecNumber evidence="10">3.4.21.105</ecNumber>
    </recommendedName>
</protein>
<dbReference type="GO" id="GO:0012505">
    <property type="term" value="C:endomembrane system"/>
    <property type="evidence" value="ECO:0007669"/>
    <property type="project" value="UniProtKB-ARBA"/>
</dbReference>
<dbReference type="PANTHER" id="PTHR22936">
    <property type="entry name" value="RHOMBOID-RELATED"/>
    <property type="match status" value="1"/>
</dbReference>
<feature type="transmembrane region" description="Helical" evidence="10">
    <location>
        <begin position="235"/>
        <end position="253"/>
    </location>
</feature>
<dbReference type="GO" id="GO:0005737">
    <property type="term" value="C:cytoplasm"/>
    <property type="evidence" value="ECO:0007669"/>
    <property type="project" value="UniProtKB-ARBA"/>
</dbReference>
<dbReference type="Gramene" id="EFJ27170">
    <property type="protein sequence ID" value="EFJ27170"/>
    <property type="gene ID" value="SELMODRAFT_172130"/>
</dbReference>
<dbReference type="GO" id="GO:0016020">
    <property type="term" value="C:membrane"/>
    <property type="evidence" value="ECO:0007669"/>
    <property type="project" value="UniProtKB-SubCell"/>
</dbReference>
<dbReference type="InterPro" id="IPR002610">
    <property type="entry name" value="Peptidase_S54_rhomboid-like"/>
</dbReference>
<feature type="compositionally biased region" description="Basic and acidic residues" evidence="11">
    <location>
        <begin position="1"/>
        <end position="15"/>
    </location>
</feature>
<evidence type="ECO:0000256" key="9">
    <source>
        <dbReference type="ARBA" id="ARBA00023136"/>
    </source>
</evidence>
<evidence type="ECO:0000256" key="10">
    <source>
        <dbReference type="RuleBase" id="RU362115"/>
    </source>
</evidence>
<keyword evidence="9 10" id="KW-0472">Membrane</keyword>
<dbReference type="Gene3D" id="1.20.1540.10">
    <property type="entry name" value="Rhomboid-like"/>
    <property type="match status" value="1"/>
</dbReference>
<proteinExistence type="inferred from homology"/>
<evidence type="ECO:0000256" key="11">
    <source>
        <dbReference type="SAM" id="MobiDB-lite"/>
    </source>
</evidence>
<feature type="region of interest" description="Disordered" evidence="11">
    <location>
        <begin position="1"/>
        <end position="36"/>
    </location>
</feature>
<dbReference type="OrthoDB" id="418595at2759"/>
<feature type="transmembrane region" description="Helical" evidence="10">
    <location>
        <begin position="44"/>
        <end position="65"/>
    </location>
</feature>
<evidence type="ECO:0000259" key="12">
    <source>
        <dbReference type="Pfam" id="PF01694"/>
    </source>
</evidence>
<keyword evidence="5 10" id="KW-0812">Transmembrane</keyword>
<dbReference type="GO" id="GO:0004252">
    <property type="term" value="F:serine-type endopeptidase activity"/>
    <property type="evidence" value="ECO:0007669"/>
    <property type="project" value="InterPro"/>
</dbReference>
<dbReference type="FunFam" id="1.20.1540.10:FF:000019">
    <property type="entry name" value="RHOMBOID-like protein"/>
    <property type="match status" value="1"/>
</dbReference>
<dbReference type="MEROPS" id="S54.A02"/>
<dbReference type="STRING" id="88036.D8RK46"/>
<keyword evidence="7 10" id="KW-0720">Serine protease</keyword>
<gene>
    <name evidence="13" type="ORF">SELMODRAFT_172130</name>
</gene>
<comment type="subcellular location">
    <subcellularLocation>
        <location evidence="2 10">Membrane</location>
        <topology evidence="2 10">Multi-pass membrane protein</topology>
    </subcellularLocation>
</comment>
<dbReference type="HOGENOM" id="CLU_011531_0_0_1"/>
<evidence type="ECO:0000256" key="2">
    <source>
        <dbReference type="ARBA" id="ARBA00004141"/>
    </source>
</evidence>
<feature type="transmembrane region" description="Helical" evidence="10">
    <location>
        <begin position="182"/>
        <end position="203"/>
    </location>
</feature>
<dbReference type="SUPFAM" id="SSF144091">
    <property type="entry name" value="Rhomboid-like"/>
    <property type="match status" value="1"/>
</dbReference>
<evidence type="ECO:0000256" key="1">
    <source>
        <dbReference type="ARBA" id="ARBA00000156"/>
    </source>
</evidence>
<dbReference type="Proteomes" id="UP000001514">
    <property type="component" value="Unassembled WGS sequence"/>
</dbReference>
<dbReference type="InterPro" id="IPR035952">
    <property type="entry name" value="Rhomboid-like_sf"/>
</dbReference>
<evidence type="ECO:0000313" key="14">
    <source>
        <dbReference type="Proteomes" id="UP000001514"/>
    </source>
</evidence>
<dbReference type="InParanoid" id="D8RK46"/>
<accession>D8RK46</accession>
<evidence type="ECO:0000256" key="4">
    <source>
        <dbReference type="ARBA" id="ARBA00022670"/>
    </source>
</evidence>
<dbReference type="InterPro" id="IPR022764">
    <property type="entry name" value="Peptidase_S54_rhomboid_dom"/>
</dbReference>
<dbReference type="EMBL" id="GL377582">
    <property type="protein sequence ID" value="EFJ27170.1"/>
    <property type="molecule type" value="Genomic_DNA"/>
</dbReference>
<sequence length="379" mass="41870">MEREAAPPLDIERKGSFSSHRGRSVYPVPASSSYEEMPPRASRISWLIPLFVVANVIVFIVTMYVNNCPKNSFNCRLTFLKRLSFESLRDNPLLGPSSETLKKMGALNSTLVVKRHQGWRLISCMWLHAGVLHLLANMICLLLIGIRLEREFGFVKIGLLYLLSGFGGSLLSALFIQDRISVGASGALFGLLGAMVSELITNWSIYSNKIAALITLVIIIGINLAVGILPHVDNFAHIGGFVSGFLLGFVLLMRPQLGWVRHQGHAGMPGGAPVKSRHKIYQIVLLIVAVLLLVAGYSTAIALLYKEVDVNKKCSWCHYLSCVPTSHWNCNGSKTFECEVCSSLSFCFSIFSASLRNRRRPRSCMIAFDFHTFSGFAAV</sequence>
<dbReference type="AlphaFoldDB" id="D8RK46"/>
<comment type="similarity">
    <text evidence="3 10">Belongs to the peptidase S54 family.</text>
</comment>
<evidence type="ECO:0000256" key="3">
    <source>
        <dbReference type="ARBA" id="ARBA00009045"/>
    </source>
</evidence>
<dbReference type="eggNOG" id="KOG2289">
    <property type="taxonomic scope" value="Eukaryota"/>
</dbReference>
<comment type="function">
    <text evidence="10">Serine protease involved in intramembrane proteolysis.</text>
</comment>
<keyword evidence="6 10" id="KW-0378">Hydrolase</keyword>
<evidence type="ECO:0000256" key="7">
    <source>
        <dbReference type="ARBA" id="ARBA00022825"/>
    </source>
</evidence>
<feature type="domain" description="Peptidase S54 rhomboid" evidence="12">
    <location>
        <begin position="116"/>
        <end position="253"/>
    </location>
</feature>
<comment type="catalytic activity">
    <reaction evidence="1 10">
        <text>Cleaves type-1 transmembrane domains using a catalytic dyad composed of serine and histidine that are contributed by different transmembrane domains.</text>
        <dbReference type="EC" id="3.4.21.105"/>
    </reaction>
</comment>
<dbReference type="FunCoup" id="D8RK46">
    <property type="interactions" value="1024"/>
</dbReference>
<keyword evidence="8 10" id="KW-1133">Transmembrane helix</keyword>
<organism evidence="14">
    <name type="scientific">Selaginella moellendorffii</name>
    <name type="common">Spikemoss</name>
    <dbReference type="NCBI Taxonomy" id="88036"/>
    <lineage>
        <taxon>Eukaryota</taxon>
        <taxon>Viridiplantae</taxon>
        <taxon>Streptophyta</taxon>
        <taxon>Embryophyta</taxon>
        <taxon>Tracheophyta</taxon>
        <taxon>Lycopodiopsida</taxon>
        <taxon>Selaginellales</taxon>
        <taxon>Selaginellaceae</taxon>
        <taxon>Selaginella</taxon>
    </lineage>
</organism>
<evidence type="ECO:0000256" key="8">
    <source>
        <dbReference type="ARBA" id="ARBA00022989"/>
    </source>
</evidence>
<feature type="transmembrane region" description="Helical" evidence="10">
    <location>
        <begin position="125"/>
        <end position="146"/>
    </location>
</feature>
<evidence type="ECO:0000256" key="5">
    <source>
        <dbReference type="ARBA" id="ARBA00022692"/>
    </source>
</evidence>
<evidence type="ECO:0000256" key="6">
    <source>
        <dbReference type="ARBA" id="ARBA00022801"/>
    </source>
</evidence>
<dbReference type="EC" id="3.4.21.105" evidence="10"/>
<dbReference type="KEGG" id="smo:SELMODRAFT_172130"/>
<dbReference type="Pfam" id="PF01694">
    <property type="entry name" value="Rhomboid"/>
    <property type="match status" value="1"/>
</dbReference>
<keyword evidence="14" id="KW-1185">Reference proteome</keyword>
<evidence type="ECO:0000313" key="13">
    <source>
        <dbReference type="EMBL" id="EFJ27170.1"/>
    </source>
</evidence>
<feature type="transmembrane region" description="Helical" evidence="10">
    <location>
        <begin position="158"/>
        <end position="176"/>
    </location>
</feature>
<dbReference type="GO" id="GO:0006508">
    <property type="term" value="P:proteolysis"/>
    <property type="evidence" value="ECO:0007669"/>
    <property type="project" value="UniProtKB-KW"/>
</dbReference>
<name>D8RK46_SELML</name>
<keyword evidence="4 10" id="KW-0645">Protease</keyword>
<dbReference type="PANTHER" id="PTHR22936:SF69">
    <property type="entry name" value="RHOMBOID-LIKE PROTEIN"/>
    <property type="match status" value="1"/>
</dbReference>